<comment type="similarity">
    <text evidence="2">Belongs to the heat shock protein 70 family.</text>
</comment>
<evidence type="ECO:0000256" key="10">
    <source>
        <dbReference type="ARBA" id="ARBA00030945"/>
    </source>
</evidence>
<reference evidence="12 13" key="2">
    <citation type="submission" date="2010-03" db="EMBL/GenBank/DDBJ databases">
        <authorList>
            <person name="Pajon A."/>
        </authorList>
    </citation>
    <scope>NUCLEOTIDE SEQUENCE [LARGE SCALE GENOMIC DNA]</scope>
    <source>
        <strain evidence="12 13">T2-87</strain>
    </source>
</reference>
<organism evidence="12 13">
    <name type="scientific">Faecalitalea cylindroides T2-87</name>
    <dbReference type="NCBI Taxonomy" id="717960"/>
    <lineage>
        <taxon>Bacteria</taxon>
        <taxon>Bacillati</taxon>
        <taxon>Bacillota</taxon>
        <taxon>Erysipelotrichia</taxon>
        <taxon>Erysipelotrichales</taxon>
        <taxon>Erysipelotrichaceae</taxon>
        <taxon>Faecalitalea</taxon>
    </lineage>
</organism>
<comment type="function">
    <text evidence="1">Acts as a chaperone.</text>
</comment>
<evidence type="ECO:0000256" key="3">
    <source>
        <dbReference type="ARBA" id="ARBA00014415"/>
    </source>
</evidence>
<evidence type="ECO:0000313" key="12">
    <source>
        <dbReference type="EMBL" id="CBK88371.1"/>
    </source>
</evidence>
<dbReference type="FunFam" id="3.30.420.40:FF:000028">
    <property type="entry name" value="heat shock 70 kDa protein-like"/>
    <property type="match status" value="1"/>
</dbReference>
<evidence type="ECO:0000256" key="9">
    <source>
        <dbReference type="ARBA" id="ARBA00030019"/>
    </source>
</evidence>
<dbReference type="EMBL" id="FP929041">
    <property type="protein sequence ID" value="CBK88371.1"/>
    <property type="molecule type" value="Genomic_DNA"/>
</dbReference>
<evidence type="ECO:0000256" key="7">
    <source>
        <dbReference type="ARBA" id="ARBA00023016"/>
    </source>
</evidence>
<evidence type="ECO:0000256" key="2">
    <source>
        <dbReference type="ARBA" id="ARBA00007381"/>
    </source>
</evidence>
<evidence type="ECO:0000256" key="6">
    <source>
        <dbReference type="ARBA" id="ARBA00022840"/>
    </source>
</evidence>
<keyword evidence="8" id="KW-0143">Chaperone</keyword>
<dbReference type="HOGENOM" id="CLU_005965_0_2_9"/>
<evidence type="ECO:0000313" key="13">
    <source>
        <dbReference type="Proteomes" id="UP000008801"/>
    </source>
</evidence>
<keyword evidence="7" id="KW-0346">Stress response</keyword>
<dbReference type="InterPro" id="IPR043129">
    <property type="entry name" value="ATPase_NBD"/>
</dbReference>
<keyword evidence="6" id="KW-0067">ATP-binding</keyword>
<dbReference type="GO" id="GO:0005524">
    <property type="term" value="F:ATP binding"/>
    <property type="evidence" value="ECO:0007669"/>
    <property type="project" value="UniProtKB-KW"/>
</dbReference>
<sequence length="96" mass="10703">MAVIGIDLGTTNSLCVTYRNNKVELIPNAFNEYLTPSAVWIKDDEVIVGKIARQRLVSDPAHTASLFKRAMGTNKLYELDNKKFTPSQLSSFVVNN</sequence>
<dbReference type="SUPFAM" id="SSF53067">
    <property type="entry name" value="Actin-like ATPase domain"/>
    <property type="match status" value="1"/>
</dbReference>
<evidence type="ECO:0000256" key="8">
    <source>
        <dbReference type="ARBA" id="ARBA00023186"/>
    </source>
</evidence>
<evidence type="ECO:0000256" key="1">
    <source>
        <dbReference type="ARBA" id="ARBA00002290"/>
    </source>
</evidence>
<dbReference type="Proteomes" id="UP000008801">
    <property type="component" value="Chromosome"/>
</dbReference>
<dbReference type="PATRIC" id="fig|717960.3.peg.234"/>
<protein>
    <recommendedName>
        <fullName evidence="3">Chaperone protein DnaK</fullName>
    </recommendedName>
    <alternativeName>
        <fullName evidence="4">Chaperone protein dnaK</fullName>
    </alternativeName>
    <alternativeName>
        <fullName evidence="11">HSP70</fullName>
    </alternativeName>
    <alternativeName>
        <fullName evidence="10">Heat shock 70 kDa protein</fullName>
    </alternativeName>
    <alternativeName>
        <fullName evidence="9">Heat shock protein 70</fullName>
    </alternativeName>
</protein>
<evidence type="ECO:0000256" key="11">
    <source>
        <dbReference type="ARBA" id="ARBA00033103"/>
    </source>
</evidence>
<keyword evidence="5" id="KW-0547">Nucleotide-binding</keyword>
<accession>D4JDU9</accession>
<dbReference type="PROSITE" id="PS00297">
    <property type="entry name" value="HSP70_1"/>
    <property type="match status" value="1"/>
</dbReference>
<dbReference type="AlphaFoldDB" id="D4JDU9"/>
<dbReference type="KEGG" id="euc:EC1_07640"/>
<evidence type="ECO:0000256" key="4">
    <source>
        <dbReference type="ARBA" id="ARBA00017249"/>
    </source>
</evidence>
<gene>
    <name evidence="12" type="ORF">EC1_07640</name>
</gene>
<dbReference type="Gene3D" id="3.30.420.40">
    <property type="match status" value="1"/>
</dbReference>
<dbReference type="InterPro" id="IPR013126">
    <property type="entry name" value="Hsp_70_fam"/>
</dbReference>
<evidence type="ECO:0000256" key="5">
    <source>
        <dbReference type="ARBA" id="ARBA00022741"/>
    </source>
</evidence>
<reference evidence="12 13" key="1">
    <citation type="submission" date="2010-03" db="EMBL/GenBank/DDBJ databases">
        <title>The genome sequence of Eubacterium cylindroides T2-87.</title>
        <authorList>
            <consortium name="metaHIT consortium -- http://www.metahit.eu/"/>
            <person name="Pajon A."/>
            <person name="Turner K."/>
            <person name="Parkhill J."/>
            <person name="Duncan S."/>
            <person name="Flint H."/>
        </authorList>
    </citation>
    <scope>NUCLEOTIDE SEQUENCE [LARGE SCALE GENOMIC DNA]</scope>
    <source>
        <strain evidence="12 13">T2-87</strain>
    </source>
</reference>
<dbReference type="InterPro" id="IPR018181">
    <property type="entry name" value="Heat_shock_70_CS"/>
</dbReference>
<proteinExistence type="inferred from homology"/>
<dbReference type="GO" id="GO:0140662">
    <property type="term" value="F:ATP-dependent protein folding chaperone"/>
    <property type="evidence" value="ECO:0007669"/>
    <property type="project" value="InterPro"/>
</dbReference>
<dbReference type="STRING" id="717960.EC1_07640"/>
<name>D4JDU9_9FIRM</name>
<dbReference type="Pfam" id="PF00012">
    <property type="entry name" value="HSP70"/>
    <property type="match status" value="1"/>
</dbReference>